<name>A0A502F9K7_9PROT</name>
<dbReference type="EMBL" id="RCZP01000043">
    <property type="protein sequence ID" value="TPG46011.1"/>
    <property type="molecule type" value="Genomic_DNA"/>
</dbReference>
<keyword evidence="2" id="KW-1185">Reference proteome</keyword>
<accession>A0A502F9K7</accession>
<dbReference type="Proteomes" id="UP000317078">
    <property type="component" value="Unassembled WGS sequence"/>
</dbReference>
<evidence type="ECO:0000313" key="1">
    <source>
        <dbReference type="EMBL" id="TPG46011.1"/>
    </source>
</evidence>
<proteinExistence type="predicted"/>
<organism evidence="1 2">
    <name type="scientific">Muricoccus nepalensis</name>
    <dbReference type="NCBI Taxonomy" id="1854500"/>
    <lineage>
        <taxon>Bacteria</taxon>
        <taxon>Pseudomonadati</taxon>
        <taxon>Pseudomonadota</taxon>
        <taxon>Alphaproteobacteria</taxon>
        <taxon>Acetobacterales</taxon>
        <taxon>Roseomonadaceae</taxon>
        <taxon>Muricoccus</taxon>
    </lineage>
</organism>
<sequence length="241" mass="26294">MVRRGRGRLGGTTALDASIQLALAAGRNPIIADSARNPTLSSLYGAAATKPASDSITDVNEWLMRDVLNTAVEERRPVALDMGGGQDQTLDDFTQHLDLVAFCKDAQLDPVALYPLGPDMDDFEHALKLRDAGYFSPEKVLLVMNEGVLRRGEDPHGAFGQIRQHPEFLSWVKAGAKPIYMRSLAALPDIRKLGLSLNEAAKDQPAPDGRKLGYAKAWMTRAWLRDFEAGIAEAGAVDWLL</sequence>
<protein>
    <submittedName>
        <fullName evidence="1">Uncharacterized protein</fullName>
    </submittedName>
</protein>
<dbReference type="AlphaFoldDB" id="A0A502F9K7"/>
<comment type="caution">
    <text evidence="1">The sequence shown here is derived from an EMBL/GenBank/DDBJ whole genome shotgun (WGS) entry which is preliminary data.</text>
</comment>
<gene>
    <name evidence="1" type="ORF">EAH89_25650</name>
</gene>
<reference evidence="1 2" key="1">
    <citation type="journal article" date="2019" name="Environ. Microbiol.">
        <title>Species interactions and distinct microbial communities in high Arctic permafrost affected cryosols are associated with the CH4 and CO2 gas fluxes.</title>
        <authorList>
            <person name="Altshuler I."/>
            <person name="Hamel J."/>
            <person name="Turney S."/>
            <person name="Magnuson E."/>
            <person name="Levesque R."/>
            <person name="Greer C."/>
            <person name="Whyte L.G."/>
        </authorList>
    </citation>
    <scope>NUCLEOTIDE SEQUENCE [LARGE SCALE GENOMIC DNA]</scope>
    <source>
        <strain evidence="1 2">S9.3B</strain>
    </source>
</reference>
<evidence type="ECO:0000313" key="2">
    <source>
        <dbReference type="Proteomes" id="UP000317078"/>
    </source>
</evidence>